<dbReference type="InterPro" id="IPR011598">
    <property type="entry name" value="bHLH_dom"/>
</dbReference>
<dbReference type="AlphaFoldDB" id="A0A0D1Z8Q6"/>
<feature type="region of interest" description="Disordered" evidence="2">
    <location>
        <begin position="167"/>
        <end position="229"/>
    </location>
</feature>
<dbReference type="VEuPathDB" id="FungiDB:PV10_07738"/>
<protein>
    <recommendedName>
        <fullName evidence="3">BHLH domain-containing protein</fullName>
    </recommendedName>
</protein>
<dbReference type="STRING" id="212818.A0A0D1Z8Q6"/>
<evidence type="ECO:0000256" key="2">
    <source>
        <dbReference type="SAM" id="MobiDB-lite"/>
    </source>
</evidence>
<dbReference type="Gene3D" id="4.10.280.10">
    <property type="entry name" value="Helix-loop-helix DNA-binding domain"/>
    <property type="match status" value="1"/>
</dbReference>
<accession>A0A0D1Z8Q6</accession>
<dbReference type="OMA" id="SKRTHTA"/>
<evidence type="ECO:0000313" key="5">
    <source>
        <dbReference type="Proteomes" id="UP000054302"/>
    </source>
</evidence>
<sequence>MSGDMPYSKTYQNYPGTVYNTQAPWDEVDYTNLQPAIADYSGSPKQTDYSRFHAAETSCQDVGSPGFEQFLNLDCSDVGSFSVPSDNFSPEPVYKTSPTSLDFSQQSTLSSLKLEPGSVPNAGFGCPAYQVLPPDHDIQLSGLEPACFQSASLGEIEDCSAAHCITPTMSNSSSRKSPKSTTSRKPSKDTARSPKQIKERDQKSRSKRTHTASESEDESAQLRAKQAHSVVERRYRDNLNGKIMQLHRALVTSDAFARSTSGLSNHDFYASREHRGKVRKSDVMTDAMNYVHQSEVEIRHMTNEITRLTERVMALEKLVKCEDCTLLKQMVRLQLQRQATQ</sequence>
<dbReference type="PANTHER" id="PTHR47336:SF2">
    <property type="entry name" value="TRANSCRIPTION FACTOR HMS1-RELATED"/>
    <property type="match status" value="1"/>
</dbReference>
<evidence type="ECO:0000259" key="3">
    <source>
        <dbReference type="PROSITE" id="PS50888"/>
    </source>
</evidence>
<dbReference type="GO" id="GO:0046983">
    <property type="term" value="F:protein dimerization activity"/>
    <property type="evidence" value="ECO:0007669"/>
    <property type="project" value="InterPro"/>
</dbReference>
<dbReference type="GeneID" id="27325583"/>
<dbReference type="Proteomes" id="UP000054302">
    <property type="component" value="Unassembled WGS sequence"/>
</dbReference>
<reference evidence="4 5" key="1">
    <citation type="submission" date="2015-01" db="EMBL/GenBank/DDBJ databases">
        <title>The Genome Sequence of Exophiala mesophila CBS40295.</title>
        <authorList>
            <consortium name="The Broad Institute Genomics Platform"/>
            <person name="Cuomo C."/>
            <person name="de Hoog S."/>
            <person name="Gorbushina A."/>
            <person name="Stielow B."/>
            <person name="Teixiera M."/>
            <person name="Abouelleil A."/>
            <person name="Chapman S.B."/>
            <person name="Priest M."/>
            <person name="Young S.K."/>
            <person name="Wortman J."/>
            <person name="Nusbaum C."/>
            <person name="Birren B."/>
        </authorList>
    </citation>
    <scope>NUCLEOTIDE SEQUENCE [LARGE SCALE GENOMIC DNA]</scope>
    <source>
        <strain evidence="4 5">CBS 40295</strain>
    </source>
</reference>
<feature type="compositionally biased region" description="Basic and acidic residues" evidence="2">
    <location>
        <begin position="186"/>
        <end position="204"/>
    </location>
</feature>
<feature type="coiled-coil region" evidence="1">
    <location>
        <begin position="291"/>
        <end position="318"/>
    </location>
</feature>
<dbReference type="SUPFAM" id="SSF47459">
    <property type="entry name" value="HLH, helix-loop-helix DNA-binding domain"/>
    <property type="match status" value="1"/>
</dbReference>
<dbReference type="RefSeq" id="XP_016222003.1">
    <property type="nucleotide sequence ID" value="XM_016372671.1"/>
</dbReference>
<feature type="compositionally biased region" description="Low complexity" evidence="2">
    <location>
        <begin position="172"/>
        <end position="184"/>
    </location>
</feature>
<dbReference type="InterPro" id="IPR036638">
    <property type="entry name" value="HLH_DNA-bd_sf"/>
</dbReference>
<proteinExistence type="predicted"/>
<dbReference type="EMBL" id="KN847524">
    <property type="protein sequence ID" value="KIV90429.1"/>
    <property type="molecule type" value="Genomic_DNA"/>
</dbReference>
<feature type="domain" description="BHLH" evidence="3">
    <location>
        <begin position="223"/>
        <end position="294"/>
    </location>
</feature>
<name>A0A0D1Z8Q6_EXOME</name>
<keyword evidence="1" id="KW-0175">Coiled coil</keyword>
<dbReference type="InterPro" id="IPR052099">
    <property type="entry name" value="Regulatory_TF_Diverse"/>
</dbReference>
<evidence type="ECO:0000256" key="1">
    <source>
        <dbReference type="SAM" id="Coils"/>
    </source>
</evidence>
<gene>
    <name evidence="4" type="ORF">PV10_07738</name>
</gene>
<dbReference type="OrthoDB" id="2133190at2759"/>
<organism evidence="4 5">
    <name type="scientific">Exophiala mesophila</name>
    <name type="common">Black yeast-like fungus</name>
    <dbReference type="NCBI Taxonomy" id="212818"/>
    <lineage>
        <taxon>Eukaryota</taxon>
        <taxon>Fungi</taxon>
        <taxon>Dikarya</taxon>
        <taxon>Ascomycota</taxon>
        <taxon>Pezizomycotina</taxon>
        <taxon>Eurotiomycetes</taxon>
        <taxon>Chaetothyriomycetidae</taxon>
        <taxon>Chaetothyriales</taxon>
        <taxon>Herpotrichiellaceae</taxon>
        <taxon>Exophiala</taxon>
    </lineage>
</organism>
<dbReference type="PROSITE" id="PS50888">
    <property type="entry name" value="BHLH"/>
    <property type="match status" value="1"/>
</dbReference>
<dbReference type="HOGENOM" id="CLU_773855_0_0_1"/>
<evidence type="ECO:0000313" key="4">
    <source>
        <dbReference type="EMBL" id="KIV90429.1"/>
    </source>
</evidence>
<dbReference type="PANTHER" id="PTHR47336">
    <property type="entry name" value="TRANSCRIPTION FACTOR HMS1-RELATED"/>
    <property type="match status" value="1"/>
</dbReference>
<keyword evidence="5" id="KW-1185">Reference proteome</keyword>
<dbReference type="Pfam" id="PF00010">
    <property type="entry name" value="HLH"/>
    <property type="match status" value="1"/>
</dbReference>